<dbReference type="PANTHER" id="PTHR33219">
    <property type="entry name" value="YLMG HOMOLOG PROTEIN 2, CHLOROPLASTIC"/>
    <property type="match status" value="1"/>
</dbReference>
<proteinExistence type="inferred from homology"/>
<feature type="transmembrane region" description="Helical" evidence="2">
    <location>
        <begin position="91"/>
        <end position="124"/>
    </location>
</feature>
<feature type="transmembrane region" description="Helical" evidence="2">
    <location>
        <begin position="65"/>
        <end position="84"/>
    </location>
</feature>
<dbReference type="EMBL" id="FORI01000006">
    <property type="protein sequence ID" value="SFI81080.1"/>
    <property type="molecule type" value="Genomic_DNA"/>
</dbReference>
<evidence type="ECO:0000313" key="3">
    <source>
        <dbReference type="EMBL" id="SFI81080.1"/>
    </source>
</evidence>
<dbReference type="AlphaFoldDB" id="A0A1I3L8Z4"/>
<dbReference type="Proteomes" id="UP000182737">
    <property type="component" value="Unassembled WGS sequence"/>
</dbReference>
<keyword evidence="2" id="KW-0472">Membrane</keyword>
<dbReference type="GO" id="GO:0016020">
    <property type="term" value="C:membrane"/>
    <property type="evidence" value="ECO:0007669"/>
    <property type="project" value="InterPro"/>
</dbReference>
<protein>
    <submittedName>
        <fullName evidence="3">YggT family protein</fullName>
    </submittedName>
</protein>
<reference evidence="4" key="1">
    <citation type="submission" date="2016-10" db="EMBL/GenBank/DDBJ databases">
        <authorList>
            <person name="Varghese N."/>
            <person name="Submissions S."/>
        </authorList>
    </citation>
    <scope>NUCLEOTIDE SEQUENCE [LARGE SCALE GENOMIC DNA]</scope>
    <source>
        <strain evidence="4">XBD1002</strain>
    </source>
</reference>
<name>A0A1I3L8Z4_9SPIR</name>
<organism evidence="3 4">
    <name type="scientific">Treponema bryantii</name>
    <dbReference type="NCBI Taxonomy" id="163"/>
    <lineage>
        <taxon>Bacteria</taxon>
        <taxon>Pseudomonadati</taxon>
        <taxon>Spirochaetota</taxon>
        <taxon>Spirochaetia</taxon>
        <taxon>Spirochaetales</taxon>
        <taxon>Treponemataceae</taxon>
        <taxon>Treponema</taxon>
    </lineage>
</organism>
<feature type="transmembrane region" description="Helical" evidence="2">
    <location>
        <begin position="168"/>
        <end position="193"/>
    </location>
</feature>
<keyword evidence="4" id="KW-1185">Reference proteome</keyword>
<comment type="similarity">
    <text evidence="1">Belongs to the YggT family.</text>
</comment>
<evidence type="ECO:0000313" key="4">
    <source>
        <dbReference type="Proteomes" id="UP000182737"/>
    </source>
</evidence>
<feature type="transmembrane region" description="Helical" evidence="2">
    <location>
        <begin position="7"/>
        <end position="29"/>
    </location>
</feature>
<evidence type="ECO:0000256" key="2">
    <source>
        <dbReference type="SAM" id="Phobius"/>
    </source>
</evidence>
<accession>A0A1I3L8Z4</accession>
<dbReference type="RefSeq" id="WP_177206223.1">
    <property type="nucleotide sequence ID" value="NZ_FORI01000006.1"/>
</dbReference>
<dbReference type="InterPro" id="IPR003425">
    <property type="entry name" value="CCB3/YggT"/>
</dbReference>
<keyword evidence="2" id="KW-0812">Transmembrane</keyword>
<dbReference type="Pfam" id="PF02325">
    <property type="entry name" value="CCB3_YggT"/>
    <property type="match status" value="1"/>
</dbReference>
<keyword evidence="2" id="KW-1133">Transmembrane helix</keyword>
<sequence length="197" mass="21993">MIQTILSILAGVLSLYTLLCFIYILMSWFPGARFTKFGHIMSSICEPYMGLFRKMGFLRIGNIDFSPIVSLGILSLASAILAGIQKTGRIFLGGILGTILSSLWGIASSILGIFTLLIFIRWIVLLINKGRTSYDSGWNQIDMILNKMSYKIAGTFSKSTMSYQKSLLLSWIILLVTLGLGHFLILILVNLCYRMPF</sequence>
<gene>
    <name evidence="3" type="ORF">SAMN04487775_106114</name>
</gene>
<dbReference type="PANTHER" id="PTHR33219:SF14">
    <property type="entry name" value="PROTEIN COFACTOR ASSEMBLY OF COMPLEX C SUBUNIT B CCB3, CHLOROPLASTIC-RELATED"/>
    <property type="match status" value="1"/>
</dbReference>
<evidence type="ECO:0000256" key="1">
    <source>
        <dbReference type="ARBA" id="ARBA00010894"/>
    </source>
</evidence>